<evidence type="ECO:0000256" key="5">
    <source>
        <dbReference type="ARBA" id="ARBA00022989"/>
    </source>
</evidence>
<evidence type="ECO:0000313" key="10">
    <source>
        <dbReference type="Proteomes" id="UP000184074"/>
    </source>
</evidence>
<feature type="domain" description="Mce/MlaD" evidence="8">
    <location>
        <begin position="47"/>
        <end position="124"/>
    </location>
</feature>
<keyword evidence="6 7" id="KW-0472">Membrane</keyword>
<evidence type="ECO:0000259" key="8">
    <source>
        <dbReference type="Pfam" id="PF02470"/>
    </source>
</evidence>
<dbReference type="OrthoDB" id="9806984at2"/>
<dbReference type="Pfam" id="PF02470">
    <property type="entry name" value="MlaD"/>
    <property type="match status" value="2"/>
</dbReference>
<dbReference type="InterPro" id="IPR051800">
    <property type="entry name" value="PqiA-PqiB_transport"/>
</dbReference>
<dbReference type="STRING" id="1508389.SAMN05444003_1058"/>
<keyword evidence="10" id="KW-1185">Reference proteome</keyword>
<gene>
    <name evidence="9" type="ORF">SAMN05444003_1058</name>
</gene>
<accession>A0A1M5MWH2</accession>
<sequence length="814" mass="86458">MSDPQRAADMDVRKSRGGLSWVWIVPVIALIASLSVAWQNYSQRGTLIDIIFQSASGVRAGETVLRFRDVEVGTVEKVAFDEGLTDVIVSVRVDNEVAPYLDDDAQFWVVQPDVSLRGVTGLETVLSGVFIEGTWDGSTDVAQTEFYGMDSAPLTTLDQLGTAITLRTRDGSALSKGAPILHRGIRVGTLETPRLSANGENVIVDGFVDFPYDRILTTATRFWDTSGFSLSLGAGGVELDVNSIASLIEGGVAFDTVVSGGERVSQGYVFDIFEDEEIARNSVFVNPNTPTVEIAVLFDDSVSGLTKGSEVRFQGIRIGQVADLSAIINEMDGEADVQLQAILSLETNRIGMDADTTEEEALQFLADYVENGLRARLSTANILSGALIVELIEEENATPATLDIDLEPYPIIPTADAAIADVAETAEEVLARIERLPIEELLQGAIDLMASIERLANDESVRDVPEELASLLKETRALVASEDVQGIPPDIRDAIGDFDGLVQSFVAAELATQLTDALTVTTEAASNISDGTENLSEISVALEDLLTKVNALELAALVTEATSTLDSIDTLIESDETQALPASLNETLADARAVLVEAERFLASEDLQALPSDLRTTVTDLNAILAQIQAAELVLKLDDAITSAAAAADSIETASADLPAITAELQSLAEKANALKVEELIDEATQTLASIDALLGADGVDELPENLNLSLAELRGILSDLRTGGAVENLNSALSSASGAAEALEDATVDLPDLIARANALVRESREVVESYSSRSRFGAEALTTLQGIQDAADAISALARTIQRNPSSLIRGR</sequence>
<feature type="domain" description="Mce/MlaD" evidence="8">
    <location>
        <begin position="291"/>
        <end position="392"/>
    </location>
</feature>
<evidence type="ECO:0000256" key="6">
    <source>
        <dbReference type="ARBA" id="ARBA00023136"/>
    </source>
</evidence>
<comment type="subcellular location">
    <subcellularLocation>
        <location evidence="1">Cell inner membrane</location>
    </subcellularLocation>
</comment>
<dbReference type="Proteomes" id="UP000184074">
    <property type="component" value="Unassembled WGS sequence"/>
</dbReference>
<dbReference type="GO" id="GO:0005886">
    <property type="term" value="C:plasma membrane"/>
    <property type="evidence" value="ECO:0007669"/>
    <property type="project" value="UniProtKB-SubCell"/>
</dbReference>
<dbReference type="PANTHER" id="PTHR30462">
    <property type="entry name" value="INTERMEMBRANE TRANSPORT PROTEIN PQIB-RELATED"/>
    <property type="match status" value="1"/>
</dbReference>
<keyword evidence="5 7" id="KW-1133">Transmembrane helix</keyword>
<evidence type="ECO:0000313" key="9">
    <source>
        <dbReference type="EMBL" id="SHG81555.1"/>
    </source>
</evidence>
<evidence type="ECO:0000256" key="7">
    <source>
        <dbReference type="SAM" id="Phobius"/>
    </source>
</evidence>
<dbReference type="InterPro" id="IPR003399">
    <property type="entry name" value="Mce/MlaD"/>
</dbReference>
<protein>
    <submittedName>
        <fullName evidence="9">Paraquat-inducible protein B</fullName>
    </submittedName>
</protein>
<evidence type="ECO:0000256" key="2">
    <source>
        <dbReference type="ARBA" id="ARBA00022475"/>
    </source>
</evidence>
<evidence type="ECO:0000256" key="3">
    <source>
        <dbReference type="ARBA" id="ARBA00022519"/>
    </source>
</evidence>
<organism evidence="9 10">
    <name type="scientific">Cognatiyoonia sediminum</name>
    <dbReference type="NCBI Taxonomy" id="1508389"/>
    <lineage>
        <taxon>Bacteria</taxon>
        <taxon>Pseudomonadati</taxon>
        <taxon>Pseudomonadota</taxon>
        <taxon>Alphaproteobacteria</taxon>
        <taxon>Rhodobacterales</taxon>
        <taxon>Paracoccaceae</taxon>
        <taxon>Cognatiyoonia</taxon>
    </lineage>
</organism>
<proteinExistence type="predicted"/>
<reference evidence="9 10" key="1">
    <citation type="submission" date="2016-11" db="EMBL/GenBank/DDBJ databases">
        <authorList>
            <person name="Jaros S."/>
            <person name="Januszkiewicz K."/>
            <person name="Wedrychowicz H."/>
        </authorList>
    </citation>
    <scope>NUCLEOTIDE SEQUENCE [LARGE SCALE GENOMIC DNA]</scope>
    <source>
        <strain evidence="9 10">DSM 28715</strain>
    </source>
</reference>
<keyword evidence="3" id="KW-0997">Cell inner membrane</keyword>
<keyword evidence="4 7" id="KW-0812">Transmembrane</keyword>
<dbReference type="RefSeq" id="WP_072899795.1">
    <property type="nucleotide sequence ID" value="NZ_FQXB01000001.1"/>
</dbReference>
<keyword evidence="2" id="KW-1003">Cell membrane</keyword>
<evidence type="ECO:0000256" key="4">
    <source>
        <dbReference type="ARBA" id="ARBA00022692"/>
    </source>
</evidence>
<evidence type="ECO:0000256" key="1">
    <source>
        <dbReference type="ARBA" id="ARBA00004533"/>
    </source>
</evidence>
<dbReference type="EMBL" id="FQXB01000001">
    <property type="protein sequence ID" value="SHG81555.1"/>
    <property type="molecule type" value="Genomic_DNA"/>
</dbReference>
<feature type="transmembrane region" description="Helical" evidence="7">
    <location>
        <begin position="21"/>
        <end position="38"/>
    </location>
</feature>
<dbReference type="AlphaFoldDB" id="A0A1M5MWH2"/>
<dbReference type="PANTHER" id="PTHR30462:SF2">
    <property type="entry name" value="INTERMEMBRANE TRANSPORT PROTEIN PQIB"/>
    <property type="match status" value="1"/>
</dbReference>
<name>A0A1M5MWH2_9RHOB</name>